<proteinExistence type="inferred from homology"/>
<name>E3LS46_CAERE</name>
<sequence length="478" mass="55292">MSCRDCTRKGGCVYTTFWLVRFLPVVLVTIATGWGIYAYTYELCFLSIDNWPQRIIYLIVFYTLLVLFYTSYLRTIYTKAWQPPQKFFLEGAAKTTYDTVKDDERQLQLFLADIVRERDLTLIVRGFDNGIRFCDKCCCIKPDRSHHCSMCEQCVLKFDHHCPWVNNCVNFGNYKYFILFLAYGFIFCIWIGATTLPSFIDFWKHEYDLNKKQYDSIDSIIPRFMKHLHAVLSTGRFALVFLLFLSCMFSLSLSFLFFYHLYLTAKNRTTVESFRAPMIDGKYAKDAFNHGFRANYREIFGSHPLYWFLPIPSTIGDGCKFKLNDMVASTAGNQVFVELGGVQTGNINSDSRTSVISQHHTELYAERPIEKQLSTVDETDELRSTSSTTASPSHVKSDSYSSRIVFLSTINIDKFRLGDGVEFKKWTLEAALTSRGGRNGSNIGPLRYRLLEQQDEAEMQHLYSDDEDDDLDLNVRIV</sequence>
<protein>
    <recommendedName>
        <fullName evidence="7">Palmitoyltransferase</fullName>
        <ecNumber evidence="7">2.3.1.225</ecNumber>
    </recommendedName>
</protein>
<evidence type="ECO:0000256" key="8">
    <source>
        <dbReference type="SAM" id="MobiDB-lite"/>
    </source>
</evidence>
<reference evidence="10" key="1">
    <citation type="submission" date="2007-07" db="EMBL/GenBank/DDBJ databases">
        <title>PCAP assembly of the Caenorhabditis remanei genome.</title>
        <authorList>
            <consortium name="The Caenorhabditis remanei Sequencing Consortium"/>
            <person name="Wilson R.K."/>
        </authorList>
    </citation>
    <scope>NUCLEOTIDE SEQUENCE [LARGE SCALE GENOMIC DNA]</scope>
    <source>
        <strain evidence="10">PB4641</strain>
    </source>
</reference>
<dbReference type="EC" id="2.3.1.225" evidence="7"/>
<keyword evidence="2 7" id="KW-0808">Transferase</keyword>
<dbReference type="GO" id="GO:0019706">
    <property type="term" value="F:protein-cysteine S-palmitoyltransferase activity"/>
    <property type="evidence" value="ECO:0007669"/>
    <property type="project" value="UniProtKB-EC"/>
</dbReference>
<evidence type="ECO:0000313" key="10">
    <source>
        <dbReference type="EMBL" id="EFP09345.1"/>
    </source>
</evidence>
<feature type="compositionally biased region" description="Polar residues" evidence="8">
    <location>
        <begin position="384"/>
        <end position="396"/>
    </location>
</feature>
<feature type="transmembrane region" description="Helical" evidence="7">
    <location>
        <begin position="237"/>
        <end position="259"/>
    </location>
</feature>
<comment type="catalytic activity">
    <reaction evidence="7">
        <text>L-cysteinyl-[protein] + hexadecanoyl-CoA = S-hexadecanoyl-L-cysteinyl-[protein] + CoA</text>
        <dbReference type="Rhea" id="RHEA:36683"/>
        <dbReference type="Rhea" id="RHEA-COMP:10131"/>
        <dbReference type="Rhea" id="RHEA-COMP:11032"/>
        <dbReference type="ChEBI" id="CHEBI:29950"/>
        <dbReference type="ChEBI" id="CHEBI:57287"/>
        <dbReference type="ChEBI" id="CHEBI:57379"/>
        <dbReference type="ChEBI" id="CHEBI:74151"/>
        <dbReference type="EC" id="2.3.1.225"/>
    </reaction>
</comment>
<keyword evidence="5 7" id="KW-0472">Membrane</keyword>
<dbReference type="FunCoup" id="E3LS46">
    <property type="interactions" value="2589"/>
</dbReference>
<evidence type="ECO:0000256" key="4">
    <source>
        <dbReference type="ARBA" id="ARBA00022989"/>
    </source>
</evidence>
<gene>
    <name evidence="10" type="ORF">CRE_25245</name>
</gene>
<dbReference type="Proteomes" id="UP000008281">
    <property type="component" value="Unassembled WGS sequence"/>
</dbReference>
<keyword evidence="4 7" id="KW-1133">Transmembrane helix</keyword>
<evidence type="ECO:0000256" key="6">
    <source>
        <dbReference type="ARBA" id="ARBA00023315"/>
    </source>
</evidence>
<feature type="transmembrane region" description="Helical" evidence="7">
    <location>
        <begin position="176"/>
        <end position="200"/>
    </location>
</feature>
<dbReference type="InterPro" id="IPR001594">
    <property type="entry name" value="Palmitoyltrfase_DHHC"/>
</dbReference>
<feature type="domain" description="Palmitoyltransferase DHHC" evidence="9">
    <location>
        <begin position="131"/>
        <end position="274"/>
    </location>
</feature>
<dbReference type="OMA" id="WKQWEIF"/>
<evidence type="ECO:0000256" key="3">
    <source>
        <dbReference type="ARBA" id="ARBA00022692"/>
    </source>
</evidence>
<evidence type="ECO:0000256" key="5">
    <source>
        <dbReference type="ARBA" id="ARBA00023136"/>
    </source>
</evidence>
<comment type="subcellular location">
    <subcellularLocation>
        <location evidence="1">Membrane</location>
        <topology evidence="1">Multi-pass membrane protein</topology>
    </subcellularLocation>
</comment>
<evidence type="ECO:0000256" key="2">
    <source>
        <dbReference type="ARBA" id="ARBA00022679"/>
    </source>
</evidence>
<evidence type="ECO:0000256" key="7">
    <source>
        <dbReference type="RuleBase" id="RU079119"/>
    </source>
</evidence>
<dbReference type="PROSITE" id="PS50216">
    <property type="entry name" value="DHHC"/>
    <property type="match status" value="1"/>
</dbReference>
<dbReference type="OrthoDB" id="9909019at2759"/>
<dbReference type="Pfam" id="PF01529">
    <property type="entry name" value="DHHC"/>
    <property type="match status" value="1"/>
</dbReference>
<dbReference type="InParanoid" id="E3LS46"/>
<dbReference type="STRING" id="31234.E3LS46"/>
<dbReference type="InterPro" id="IPR039859">
    <property type="entry name" value="PFA4/ZDH16/20/ERF2-like"/>
</dbReference>
<keyword evidence="3 7" id="KW-0812">Transmembrane</keyword>
<feature type="region of interest" description="Disordered" evidence="8">
    <location>
        <begin position="374"/>
        <end position="396"/>
    </location>
</feature>
<keyword evidence="11" id="KW-1185">Reference proteome</keyword>
<dbReference type="EMBL" id="DS268414">
    <property type="protein sequence ID" value="EFP09345.1"/>
    <property type="molecule type" value="Genomic_DNA"/>
</dbReference>
<dbReference type="GO" id="GO:0016020">
    <property type="term" value="C:membrane"/>
    <property type="evidence" value="ECO:0007669"/>
    <property type="project" value="UniProtKB-SubCell"/>
</dbReference>
<accession>E3LS46</accession>
<dbReference type="HOGENOM" id="CLU_027721_1_2_1"/>
<dbReference type="AlphaFoldDB" id="E3LS46"/>
<evidence type="ECO:0000256" key="1">
    <source>
        <dbReference type="ARBA" id="ARBA00004141"/>
    </source>
</evidence>
<feature type="transmembrane region" description="Helical" evidence="7">
    <location>
        <begin position="12"/>
        <end position="35"/>
    </location>
</feature>
<dbReference type="PANTHER" id="PTHR12246">
    <property type="entry name" value="PALMITOYLTRANSFERASE ZDHHC16"/>
    <property type="match status" value="1"/>
</dbReference>
<evidence type="ECO:0000259" key="9">
    <source>
        <dbReference type="Pfam" id="PF01529"/>
    </source>
</evidence>
<comment type="domain">
    <text evidence="7">The DHHC domain is required for palmitoyltransferase activity.</text>
</comment>
<evidence type="ECO:0000313" key="11">
    <source>
        <dbReference type="Proteomes" id="UP000008281"/>
    </source>
</evidence>
<keyword evidence="6 7" id="KW-0012">Acyltransferase</keyword>
<dbReference type="eggNOG" id="KOG1315">
    <property type="taxonomic scope" value="Eukaryota"/>
</dbReference>
<comment type="similarity">
    <text evidence="7">Belongs to the DHHC palmitoyltransferase family.</text>
</comment>
<organism evidence="11">
    <name type="scientific">Caenorhabditis remanei</name>
    <name type="common">Caenorhabditis vulgaris</name>
    <dbReference type="NCBI Taxonomy" id="31234"/>
    <lineage>
        <taxon>Eukaryota</taxon>
        <taxon>Metazoa</taxon>
        <taxon>Ecdysozoa</taxon>
        <taxon>Nematoda</taxon>
        <taxon>Chromadorea</taxon>
        <taxon>Rhabditida</taxon>
        <taxon>Rhabditina</taxon>
        <taxon>Rhabditomorpha</taxon>
        <taxon>Rhabditoidea</taxon>
        <taxon>Rhabditidae</taxon>
        <taxon>Peloderinae</taxon>
        <taxon>Caenorhabditis</taxon>
    </lineage>
</organism>
<feature type="transmembrane region" description="Helical" evidence="7">
    <location>
        <begin position="55"/>
        <end position="73"/>
    </location>
</feature>